<feature type="region of interest" description="Disordered" evidence="13">
    <location>
        <begin position="379"/>
        <end position="400"/>
    </location>
</feature>
<dbReference type="PANTHER" id="PTHR13667">
    <property type="entry name" value="HOMOLOC-13"/>
    <property type="match status" value="1"/>
</dbReference>
<sequence>MFYRTPPVHTALVAPSAKIDGSDAVAALLIHLSNNMMVRLSLAGSMHALHLAKVRVDDSYAKKMRNTAVASVVRPQFIVIAYASQHLTVHTHRKPKAGPVSSFKKLTELKPVTVTLEAPVQALDVNASNSLILATFRQAQTLSVFGFQASGGLGLMARIQADSGSVFFDARFCKSKPNMIYTIEEPITVKIYEFQHGNLILQNQRALLVHHSITTVAYTPSGGRVVFGFVNGRLVQFDFETLSVKRVTVSNGSSPMRILFHPDDPYKLLLAMFADGAVYAFDAALNPLSFVYESGDVAASFACMQYSNFNSYLGHVEWLTSASLAKLSSTAAVSRTTLPVAGALPTSPLPPSMAPGSPAPAGAGFDPFASPSAAAPGFPLSPSPAPADAAPVTPAAPAATPPLVPPADEPVAAKSIEHLLLIGDRGPIVVARIVVPGSAGAVLDEHLAASEPNKAVALLAMLNGDDHSAYIAAQRVFDHVLGTPPPPVAEASSKEGKALHKALIALWKRFAKHTVYGPLMLGHLTRYFGWLLAAGRLSFAYAVADALDSRPLLRQLGEWAAAEDSAGNAELVATCRDRAASASQVVAASREALLPPSPSRRRGGTPMPSSPPRVRAINLFSPTAPSPDFGRHSSSVSIGGALSSDSELDIAPPSPPGHTGPGLVSDDLLQSPTSLAVHPPLAVSDSDDAGPSHPVSNTESGGHSSDYDSDSLSDSDSGASSDRLGLAPPPGDDAADQASFGPEDYNIFSSGTGFLSATMDDNEVSSGIGGGVSPTDWPSLTQTQARTVGAKLEATGAIHDAFELYQMHGLYDDADRVFERIDRLAEAQAGS</sequence>
<dbReference type="GO" id="GO:0097541">
    <property type="term" value="C:axonemal basal plate"/>
    <property type="evidence" value="ECO:0007669"/>
    <property type="project" value="TreeGrafter"/>
</dbReference>
<evidence type="ECO:0000256" key="3">
    <source>
        <dbReference type="ARBA" id="ARBA00006059"/>
    </source>
</evidence>
<keyword evidence="8" id="KW-0970">Cilium biogenesis/degradation</keyword>
<feature type="compositionally biased region" description="Low complexity" evidence="13">
    <location>
        <begin position="633"/>
        <end position="645"/>
    </location>
</feature>
<name>A0A0L0D6F7_THETB</name>
<evidence type="ECO:0000256" key="13">
    <source>
        <dbReference type="SAM" id="MobiDB-lite"/>
    </source>
</evidence>
<keyword evidence="9" id="KW-0969">Cilium</keyword>
<dbReference type="GO" id="GO:0045184">
    <property type="term" value="P:establishment of protein localization"/>
    <property type="evidence" value="ECO:0007669"/>
    <property type="project" value="TreeGrafter"/>
</dbReference>
<feature type="region of interest" description="Disordered" evidence="13">
    <location>
        <begin position="590"/>
        <end position="743"/>
    </location>
</feature>
<comment type="similarity">
    <text evidence="3">Belongs to the WD repeat fritz family.</text>
</comment>
<evidence type="ECO:0000256" key="11">
    <source>
        <dbReference type="ARBA" id="ARBA00023212"/>
    </source>
</evidence>
<dbReference type="Gene3D" id="2.130.10.10">
    <property type="entry name" value="YVTN repeat-like/Quinoprotein amine dehydrogenase"/>
    <property type="match status" value="1"/>
</dbReference>
<keyword evidence="12" id="KW-0966">Cell projection</keyword>
<evidence type="ECO:0000313" key="15">
    <source>
        <dbReference type="Proteomes" id="UP000054408"/>
    </source>
</evidence>
<gene>
    <name evidence="14" type="ORF">AMSG_04201</name>
</gene>
<evidence type="ECO:0000256" key="6">
    <source>
        <dbReference type="ARBA" id="ARBA00022574"/>
    </source>
</evidence>
<accession>A0A0L0D6F7</accession>
<dbReference type="RefSeq" id="XP_013758984.1">
    <property type="nucleotide sequence ID" value="XM_013903530.1"/>
</dbReference>
<dbReference type="GeneID" id="25563755"/>
<comment type="subcellular location">
    <subcellularLocation>
        <location evidence="1">Cell membrane</location>
    </subcellularLocation>
    <subcellularLocation>
        <location evidence="2">Cytoplasm</location>
        <location evidence="2">Cytoskeleton</location>
        <location evidence="2">Cilium axoneme</location>
    </subcellularLocation>
</comment>
<dbReference type="GO" id="GO:0005886">
    <property type="term" value="C:plasma membrane"/>
    <property type="evidence" value="ECO:0007669"/>
    <property type="project" value="UniProtKB-SubCell"/>
</dbReference>
<evidence type="ECO:0000313" key="14">
    <source>
        <dbReference type="EMBL" id="KNC47967.1"/>
    </source>
</evidence>
<evidence type="ECO:0000256" key="10">
    <source>
        <dbReference type="ARBA" id="ARBA00023136"/>
    </source>
</evidence>
<keyword evidence="10" id="KW-0472">Membrane</keyword>
<evidence type="ECO:0000256" key="12">
    <source>
        <dbReference type="ARBA" id="ARBA00023273"/>
    </source>
</evidence>
<feature type="compositionally biased region" description="Low complexity" evidence="13">
    <location>
        <begin position="386"/>
        <end position="398"/>
    </location>
</feature>
<evidence type="ECO:0000256" key="9">
    <source>
        <dbReference type="ARBA" id="ARBA00023069"/>
    </source>
</evidence>
<reference evidence="14 15" key="1">
    <citation type="submission" date="2010-05" db="EMBL/GenBank/DDBJ databases">
        <title>The Genome Sequence of Thecamonas trahens ATCC 50062.</title>
        <authorList>
            <consortium name="The Broad Institute Genome Sequencing Platform"/>
            <person name="Russ C."/>
            <person name="Cuomo C."/>
            <person name="Shea T."/>
            <person name="Young S.K."/>
            <person name="Zeng Q."/>
            <person name="Koehrsen M."/>
            <person name="Haas B."/>
            <person name="Borodovsky M."/>
            <person name="Guigo R."/>
            <person name="Alvarado L."/>
            <person name="Berlin A."/>
            <person name="Bochicchio J."/>
            <person name="Borenstein D."/>
            <person name="Chapman S."/>
            <person name="Chen Z."/>
            <person name="Freedman E."/>
            <person name="Gellesch M."/>
            <person name="Goldberg J."/>
            <person name="Griggs A."/>
            <person name="Gujja S."/>
            <person name="Heilman E."/>
            <person name="Heiman D."/>
            <person name="Hepburn T."/>
            <person name="Howarth C."/>
            <person name="Jen D."/>
            <person name="Larson L."/>
            <person name="Mehta T."/>
            <person name="Park D."/>
            <person name="Pearson M."/>
            <person name="Roberts A."/>
            <person name="Saif S."/>
            <person name="Shenoy N."/>
            <person name="Sisk P."/>
            <person name="Stolte C."/>
            <person name="Sykes S."/>
            <person name="Thomson T."/>
            <person name="Walk T."/>
            <person name="White J."/>
            <person name="Yandava C."/>
            <person name="Burger G."/>
            <person name="Gray M.W."/>
            <person name="Holland P.W.H."/>
            <person name="King N."/>
            <person name="Lang F.B.F."/>
            <person name="Roger A.J."/>
            <person name="Ruiz-Trillo I."/>
            <person name="Lander E."/>
            <person name="Nusbaum C."/>
        </authorList>
    </citation>
    <scope>NUCLEOTIDE SEQUENCE [LARGE SCALE GENOMIC DNA]</scope>
    <source>
        <strain evidence="14 15">ATCC 50062</strain>
    </source>
</reference>
<dbReference type="SUPFAM" id="SSF50978">
    <property type="entry name" value="WD40 repeat-like"/>
    <property type="match status" value="1"/>
</dbReference>
<evidence type="ECO:0000256" key="5">
    <source>
        <dbReference type="ARBA" id="ARBA00022490"/>
    </source>
</evidence>
<dbReference type="EMBL" id="GL349449">
    <property type="protein sequence ID" value="KNC47967.1"/>
    <property type="molecule type" value="Genomic_DNA"/>
</dbReference>
<evidence type="ECO:0000256" key="8">
    <source>
        <dbReference type="ARBA" id="ARBA00022794"/>
    </source>
</evidence>
<dbReference type="PANTHER" id="PTHR13667:SF5">
    <property type="entry name" value="WD REPEAT-CONTAINING AND PLANAR CELL POLARITY EFFECTOR PROTEIN FRITZ HOMOLOG"/>
    <property type="match status" value="1"/>
</dbReference>
<dbReference type="InterPro" id="IPR024511">
    <property type="entry name" value="Frtz"/>
</dbReference>
<keyword evidence="5" id="KW-0963">Cytoplasm</keyword>
<feature type="compositionally biased region" description="Low complexity" evidence="13">
    <location>
        <begin position="714"/>
        <end position="726"/>
    </location>
</feature>
<evidence type="ECO:0000256" key="4">
    <source>
        <dbReference type="ARBA" id="ARBA00022475"/>
    </source>
</evidence>
<protein>
    <submittedName>
        <fullName evidence="14">Uncharacterized protein</fullName>
    </submittedName>
</protein>
<dbReference type="Proteomes" id="UP000054408">
    <property type="component" value="Unassembled WGS sequence"/>
</dbReference>
<organism evidence="14 15">
    <name type="scientific">Thecamonas trahens ATCC 50062</name>
    <dbReference type="NCBI Taxonomy" id="461836"/>
    <lineage>
        <taxon>Eukaryota</taxon>
        <taxon>Apusozoa</taxon>
        <taxon>Apusomonadida</taxon>
        <taxon>Apusomonadidae</taxon>
        <taxon>Thecamonas</taxon>
    </lineage>
</organism>
<dbReference type="AlphaFoldDB" id="A0A0L0D6F7"/>
<keyword evidence="15" id="KW-1185">Reference proteome</keyword>
<evidence type="ECO:0000256" key="1">
    <source>
        <dbReference type="ARBA" id="ARBA00004236"/>
    </source>
</evidence>
<keyword evidence="11" id="KW-0206">Cytoskeleton</keyword>
<evidence type="ECO:0000256" key="7">
    <source>
        <dbReference type="ARBA" id="ARBA00022737"/>
    </source>
</evidence>
<evidence type="ECO:0000256" key="2">
    <source>
        <dbReference type="ARBA" id="ARBA00004430"/>
    </source>
</evidence>
<dbReference type="InterPro" id="IPR036322">
    <property type="entry name" value="WD40_repeat_dom_sf"/>
</dbReference>
<keyword evidence="6" id="KW-0853">WD repeat</keyword>
<proteinExistence type="inferred from homology"/>
<keyword evidence="4" id="KW-1003">Cell membrane</keyword>
<keyword evidence="7" id="KW-0677">Repeat</keyword>
<dbReference type="InterPro" id="IPR015943">
    <property type="entry name" value="WD40/YVTN_repeat-like_dom_sf"/>
</dbReference>
<dbReference type="GO" id="GO:0044782">
    <property type="term" value="P:cilium organization"/>
    <property type="evidence" value="ECO:0007669"/>
    <property type="project" value="TreeGrafter"/>
</dbReference>